<comment type="caution">
    <text evidence="2">The sequence shown here is derived from an EMBL/GenBank/DDBJ whole genome shotgun (WGS) entry which is preliminary data.</text>
</comment>
<feature type="transmembrane region" description="Helical" evidence="1">
    <location>
        <begin position="16"/>
        <end position="36"/>
    </location>
</feature>
<dbReference type="GO" id="GO:0015234">
    <property type="term" value="F:thiamine transmembrane transporter activity"/>
    <property type="evidence" value="ECO:0007669"/>
    <property type="project" value="InterPro"/>
</dbReference>
<organism evidence="2 3">
    <name type="scientific">Gottschalkia purinilytica</name>
    <name type="common">Clostridium purinilyticum</name>
    <dbReference type="NCBI Taxonomy" id="1503"/>
    <lineage>
        <taxon>Bacteria</taxon>
        <taxon>Bacillati</taxon>
        <taxon>Bacillota</taxon>
        <taxon>Tissierellia</taxon>
        <taxon>Tissierellales</taxon>
        <taxon>Gottschalkiaceae</taxon>
        <taxon>Gottschalkia</taxon>
    </lineage>
</organism>
<dbReference type="OrthoDB" id="9795813at2"/>
<evidence type="ECO:0000313" key="3">
    <source>
        <dbReference type="Proteomes" id="UP000037267"/>
    </source>
</evidence>
<dbReference type="EMBL" id="LGSS01000005">
    <property type="protein sequence ID" value="KNF08748.1"/>
    <property type="molecule type" value="Genomic_DNA"/>
</dbReference>
<dbReference type="InterPro" id="IPR012651">
    <property type="entry name" value="Thia_Transptr_ThiT"/>
</dbReference>
<proteinExistence type="predicted"/>
<keyword evidence="1" id="KW-1133">Transmembrane helix</keyword>
<name>A0A0L0WB69_GOTPU</name>
<dbReference type="Pfam" id="PF09515">
    <property type="entry name" value="Thia_YuaJ"/>
    <property type="match status" value="1"/>
</dbReference>
<dbReference type="AlphaFoldDB" id="A0A0L0WB69"/>
<dbReference type="PATRIC" id="fig|1503.3.peg.2577"/>
<dbReference type="RefSeq" id="WP_050354850.1">
    <property type="nucleotide sequence ID" value="NZ_LGSS01000005.1"/>
</dbReference>
<feature type="transmembrane region" description="Helical" evidence="1">
    <location>
        <begin position="85"/>
        <end position="108"/>
    </location>
</feature>
<reference evidence="3" key="1">
    <citation type="submission" date="2015-07" db="EMBL/GenBank/DDBJ databases">
        <title>Draft genome sequence of the purine-degrading Gottschalkia purinilyticum DSM 1384 (formerly Clostridium purinilyticum).</title>
        <authorList>
            <person name="Poehlein A."/>
            <person name="Schiel-Bengelsdorf B."/>
            <person name="Bengelsdorf F.R."/>
            <person name="Daniel R."/>
            <person name="Duerre P."/>
        </authorList>
    </citation>
    <scope>NUCLEOTIDE SEQUENCE [LARGE SCALE GENOMIC DNA]</scope>
    <source>
        <strain evidence="3">DSM 1384</strain>
    </source>
</reference>
<keyword evidence="1" id="KW-0472">Membrane</keyword>
<feature type="transmembrane region" description="Helical" evidence="1">
    <location>
        <begin position="120"/>
        <end position="146"/>
    </location>
</feature>
<feature type="transmembrane region" description="Helical" evidence="1">
    <location>
        <begin position="48"/>
        <end position="73"/>
    </location>
</feature>
<keyword evidence="1" id="KW-0812">Transmembrane</keyword>
<feature type="transmembrane region" description="Helical" evidence="1">
    <location>
        <begin position="166"/>
        <end position="185"/>
    </location>
</feature>
<evidence type="ECO:0000313" key="2">
    <source>
        <dbReference type="EMBL" id="KNF08748.1"/>
    </source>
</evidence>
<evidence type="ECO:0000256" key="1">
    <source>
        <dbReference type="SAM" id="Phobius"/>
    </source>
</evidence>
<dbReference type="Gene3D" id="1.10.1760.20">
    <property type="match status" value="1"/>
</dbReference>
<protein>
    <submittedName>
        <fullName evidence="2">Thiamine transporter YuaJ</fullName>
    </submittedName>
</protein>
<dbReference type="Proteomes" id="UP000037267">
    <property type="component" value="Unassembled WGS sequence"/>
</dbReference>
<dbReference type="STRING" id="1503.CLPU_5c00550"/>
<accession>A0A0L0WB69</accession>
<sequence>MNIKTSETNKSTNIKFLVEAGVMVALATILSMVKIYQAPNGGSVTAGSMIPIIFIALRWGVLRGIFTGLVYGLVQSFDPYIVHPIQYILDYLVAFSFLGLAGIAKNIIATKNKKDTAFEYVVIIVGVFLGILGRFICHVLSGVIFFEANAKDLGVWKYSIIYNGTYLGIELIMSILILTLIWRPLRRLLSS</sequence>
<dbReference type="GO" id="GO:0005886">
    <property type="term" value="C:plasma membrane"/>
    <property type="evidence" value="ECO:0007669"/>
    <property type="project" value="InterPro"/>
</dbReference>
<dbReference type="NCBIfam" id="TIGR02357">
    <property type="entry name" value="ECF_ThiT_YuaJ"/>
    <property type="match status" value="1"/>
</dbReference>
<keyword evidence="3" id="KW-1185">Reference proteome</keyword>
<gene>
    <name evidence="2" type="primary">yuaJ</name>
    <name evidence="2" type="ORF">CLPU_5c00550</name>
</gene>